<proteinExistence type="predicted"/>
<dbReference type="EMBL" id="JBAFSM010000019">
    <property type="protein sequence ID" value="MEG3437792.1"/>
    <property type="molecule type" value="Genomic_DNA"/>
</dbReference>
<keyword evidence="2" id="KW-1185">Reference proteome</keyword>
<evidence type="ECO:0000313" key="1">
    <source>
        <dbReference type="EMBL" id="MEG3437792.1"/>
    </source>
</evidence>
<protein>
    <submittedName>
        <fullName evidence="1">Uncharacterized protein</fullName>
    </submittedName>
</protein>
<name>A0AAW9QJ11_9CHRO</name>
<accession>A0AAW9QJ11</accession>
<evidence type="ECO:0000313" key="2">
    <source>
        <dbReference type="Proteomes" id="UP001328733"/>
    </source>
</evidence>
<dbReference type="Proteomes" id="UP001328733">
    <property type="component" value="Unassembled WGS sequence"/>
</dbReference>
<sequence length="81" mass="9561">MVNFNRDLGAVCRRALEIDRIYWKVEKDFRKELAKRRQCCRNCQCFDDNPYLPCAIDPIVAAKPDGDNECKHFEPKERQIG</sequence>
<dbReference type="RefSeq" id="WP_332865274.1">
    <property type="nucleotide sequence ID" value="NZ_JBAFSM010000019.1"/>
</dbReference>
<organism evidence="1 2">
    <name type="scientific">Pannus brasiliensis CCIBt3594</name>
    <dbReference type="NCBI Taxonomy" id="1427578"/>
    <lineage>
        <taxon>Bacteria</taxon>
        <taxon>Bacillati</taxon>
        <taxon>Cyanobacteriota</taxon>
        <taxon>Cyanophyceae</taxon>
        <taxon>Oscillatoriophycideae</taxon>
        <taxon>Chroococcales</taxon>
        <taxon>Microcystaceae</taxon>
        <taxon>Pannus</taxon>
    </lineage>
</organism>
<comment type="caution">
    <text evidence="1">The sequence shown here is derived from an EMBL/GenBank/DDBJ whole genome shotgun (WGS) entry which is preliminary data.</text>
</comment>
<dbReference type="AlphaFoldDB" id="A0AAW9QJ11"/>
<gene>
    <name evidence="1" type="ORF">V0288_11745</name>
</gene>
<reference evidence="1 2" key="1">
    <citation type="submission" date="2024-01" db="EMBL/GenBank/DDBJ databases">
        <title>Genomic insights into the taxonomy and metabolism of the cyanobacterium Pannus brasiliensis CCIBt3594.</title>
        <authorList>
            <person name="Machado M."/>
            <person name="Botero N.B."/>
            <person name="Andreote A.P.D."/>
            <person name="Feitosa A.M.T."/>
            <person name="Popin R."/>
            <person name="Sivonen K."/>
            <person name="Fiore M.F."/>
        </authorList>
    </citation>
    <scope>NUCLEOTIDE SEQUENCE [LARGE SCALE GENOMIC DNA]</scope>
    <source>
        <strain evidence="1 2">CCIBt3594</strain>
    </source>
</reference>